<name>A0A084SZG6_9BACT</name>
<proteinExistence type="predicted"/>
<dbReference type="SUPFAM" id="SSF54593">
    <property type="entry name" value="Glyoxalase/Bleomycin resistance protein/Dihydroxybiphenyl dioxygenase"/>
    <property type="match status" value="1"/>
</dbReference>
<evidence type="ECO:0000259" key="1">
    <source>
        <dbReference type="Pfam" id="PF06983"/>
    </source>
</evidence>
<dbReference type="PANTHER" id="PTHR33990">
    <property type="entry name" value="PROTEIN YJDN-RELATED"/>
    <property type="match status" value="1"/>
</dbReference>
<dbReference type="PIRSF" id="PIRSF021700">
    <property type="entry name" value="3_dmu_93_MTrfase"/>
    <property type="match status" value="1"/>
</dbReference>
<dbReference type="AlphaFoldDB" id="A0A084SZG6"/>
<dbReference type="GO" id="GO:0032259">
    <property type="term" value="P:methylation"/>
    <property type="evidence" value="ECO:0007669"/>
    <property type="project" value="UniProtKB-KW"/>
</dbReference>
<accession>A0A084SZG6</accession>
<dbReference type="CDD" id="cd06588">
    <property type="entry name" value="PhnB_like"/>
    <property type="match status" value="1"/>
</dbReference>
<comment type="caution">
    <text evidence="2">The sequence shown here is derived from an EMBL/GenBank/DDBJ whole genome shotgun (WGS) entry which is preliminary data.</text>
</comment>
<reference evidence="2 3" key="1">
    <citation type="submission" date="2014-07" db="EMBL/GenBank/DDBJ databases">
        <title>Draft Genome Sequence of Gephyronic Acid Producer, Cystobacter violaceus Strain Cb vi76.</title>
        <authorList>
            <person name="Stevens D.C."/>
            <person name="Young J."/>
            <person name="Carmichael R."/>
            <person name="Tan J."/>
            <person name="Taylor R.E."/>
        </authorList>
    </citation>
    <scope>NUCLEOTIDE SEQUENCE [LARGE SCALE GENOMIC DNA]</scope>
    <source>
        <strain evidence="2 3">Cb vi76</strain>
    </source>
</reference>
<dbReference type="InterPro" id="IPR009725">
    <property type="entry name" value="3_dmu_93_MTrfase"/>
</dbReference>
<dbReference type="InterPro" id="IPR028973">
    <property type="entry name" value="PhnB-like"/>
</dbReference>
<dbReference type="PANTHER" id="PTHR33990:SF2">
    <property type="entry name" value="PHNB-LIKE DOMAIN-CONTAINING PROTEIN"/>
    <property type="match status" value="1"/>
</dbReference>
<organism evidence="2 3">
    <name type="scientific">Archangium violaceum Cb vi76</name>
    <dbReference type="NCBI Taxonomy" id="1406225"/>
    <lineage>
        <taxon>Bacteria</taxon>
        <taxon>Pseudomonadati</taxon>
        <taxon>Myxococcota</taxon>
        <taxon>Myxococcia</taxon>
        <taxon>Myxococcales</taxon>
        <taxon>Cystobacterineae</taxon>
        <taxon>Archangiaceae</taxon>
        <taxon>Archangium</taxon>
    </lineage>
</organism>
<dbReference type="GO" id="GO:0008168">
    <property type="term" value="F:methyltransferase activity"/>
    <property type="evidence" value="ECO:0007669"/>
    <property type="project" value="UniProtKB-KW"/>
</dbReference>
<evidence type="ECO:0000313" key="3">
    <source>
        <dbReference type="Proteomes" id="UP000028547"/>
    </source>
</evidence>
<feature type="domain" description="PhnB-like" evidence="1">
    <location>
        <begin position="8"/>
        <end position="123"/>
    </location>
</feature>
<evidence type="ECO:0000313" key="2">
    <source>
        <dbReference type="EMBL" id="KFA93851.1"/>
    </source>
</evidence>
<dbReference type="Pfam" id="PF06983">
    <property type="entry name" value="3-dmu-9_3-mt"/>
    <property type="match status" value="1"/>
</dbReference>
<keyword evidence="2" id="KW-0808">Transferase</keyword>
<dbReference type="Gene3D" id="3.10.180.10">
    <property type="entry name" value="2,3-Dihydroxybiphenyl 1,2-Dioxygenase, domain 1"/>
    <property type="match status" value="1"/>
</dbReference>
<keyword evidence="2" id="KW-0830">Ubiquinone</keyword>
<keyword evidence="2" id="KW-0489">Methyltransferase</keyword>
<gene>
    <name evidence="2" type="ORF">Q664_06695</name>
</gene>
<dbReference type="EMBL" id="JPMI01000036">
    <property type="protein sequence ID" value="KFA93851.1"/>
    <property type="molecule type" value="Genomic_DNA"/>
</dbReference>
<dbReference type="Proteomes" id="UP000028547">
    <property type="component" value="Unassembled WGS sequence"/>
</dbReference>
<dbReference type="InterPro" id="IPR029068">
    <property type="entry name" value="Glyas_Bleomycin-R_OHBP_Dase"/>
</dbReference>
<sequence>MTMAAIEQKITPFLWFNTEAEEAANFYVSLFKDSKILSVSRYGDAGPGPKGSAMVVDFQLAGQRIQALNGGPIFKFTEAISLMVSCDSQEEVDMLWSKLTANGGQESQCGWLKDKYGLSWQIVPKRFVELMQDKDPKRTQRVVQAMMTMKKFDIARLEQAYAQA</sequence>
<protein>
    <submittedName>
        <fullName evidence="2">3-demethylubiquinone-9 3-methyltransferase</fullName>
    </submittedName>
</protein>